<feature type="compositionally biased region" description="Polar residues" evidence="1">
    <location>
        <begin position="511"/>
        <end position="525"/>
    </location>
</feature>
<evidence type="ECO:0000313" key="2">
    <source>
        <dbReference type="EMBL" id="OLQ02958.1"/>
    </source>
</evidence>
<organism evidence="2 3">
    <name type="scientific">Symbiodinium microadriaticum</name>
    <name type="common">Dinoflagellate</name>
    <name type="synonym">Zooxanthella microadriatica</name>
    <dbReference type="NCBI Taxonomy" id="2951"/>
    <lineage>
        <taxon>Eukaryota</taxon>
        <taxon>Sar</taxon>
        <taxon>Alveolata</taxon>
        <taxon>Dinophyceae</taxon>
        <taxon>Suessiales</taxon>
        <taxon>Symbiodiniaceae</taxon>
        <taxon>Symbiodinium</taxon>
    </lineage>
</organism>
<dbReference type="AlphaFoldDB" id="A0A1Q9E6C3"/>
<reference evidence="2 3" key="1">
    <citation type="submission" date="2016-02" db="EMBL/GenBank/DDBJ databases">
        <title>Genome analysis of coral dinoflagellate symbionts highlights evolutionary adaptations to a symbiotic lifestyle.</title>
        <authorList>
            <person name="Aranda M."/>
            <person name="Li Y."/>
            <person name="Liew Y.J."/>
            <person name="Baumgarten S."/>
            <person name="Simakov O."/>
            <person name="Wilson M."/>
            <person name="Piel J."/>
            <person name="Ashoor H."/>
            <person name="Bougouffa S."/>
            <person name="Bajic V.B."/>
            <person name="Ryu T."/>
            <person name="Ravasi T."/>
            <person name="Bayer T."/>
            <person name="Micklem G."/>
            <person name="Kim H."/>
            <person name="Bhak J."/>
            <person name="Lajeunesse T.C."/>
            <person name="Voolstra C.R."/>
        </authorList>
    </citation>
    <scope>NUCLEOTIDE SEQUENCE [LARGE SCALE GENOMIC DNA]</scope>
    <source>
        <strain evidence="2 3">CCMP2467</strain>
    </source>
</reference>
<proteinExistence type="predicted"/>
<protein>
    <submittedName>
        <fullName evidence="2">Uncharacterized protein</fullName>
    </submittedName>
</protein>
<keyword evidence="3" id="KW-1185">Reference proteome</keyword>
<dbReference type="EMBL" id="LSRX01000250">
    <property type="protein sequence ID" value="OLQ02958.1"/>
    <property type="molecule type" value="Genomic_DNA"/>
</dbReference>
<evidence type="ECO:0000256" key="1">
    <source>
        <dbReference type="SAM" id="MobiDB-lite"/>
    </source>
</evidence>
<name>A0A1Q9E6C3_SYMMI</name>
<evidence type="ECO:0000313" key="3">
    <source>
        <dbReference type="Proteomes" id="UP000186817"/>
    </source>
</evidence>
<gene>
    <name evidence="2" type="ORF">AK812_SmicGene14177</name>
</gene>
<accession>A0A1Q9E6C3</accession>
<feature type="region of interest" description="Disordered" evidence="1">
    <location>
        <begin position="505"/>
        <end position="533"/>
    </location>
</feature>
<sequence length="533" mass="57965">MTQSVQSERTVHQSMHADEIIFEAKGRGASELASAKATDIDNLEVPGIRAVRAFFRKRPASAPTYRDFARGASGCQPATLSFHLFNFDDAVLASCAHEIEQATGATIPPAVRPIQSPLDRRRKSLAGRRGFLRRQPPQTHAYPTAQAAKSPSTGFDAAGINLEVTHRVRHPPLGGRKVSTGPTGFPRNRRPASAGARLNHSKETLQAGDSTPCFARVWHRRPLIAANQLQKDVAGFGDTVLEGYPLNLLEAGGMDGIELLARANSHDSERTKLLKQVLLSSSKLHRELRVTLGTPAPKASKFGTFVPSAALKRQKELQAASPLAASLKEKLELCAQGDSDICELMTPGRELSPVLKSCGARIGNLSDRLSAVEGQLVLRGGALPAREEEETHLIEIIPRGQQASAATRHKAEAAAERALQQHARFAALEDLQNTLQTRFSYDDLRQSFPRRSRWNPNLYLLTDETLKNPAEFKEAVWRKLPKESEADADGVRGAVRWRRTVGGAPGRASIMKTSSDLGTKASSGKPNLRASVL</sequence>
<dbReference type="Proteomes" id="UP000186817">
    <property type="component" value="Unassembled WGS sequence"/>
</dbReference>
<dbReference type="OrthoDB" id="420167at2759"/>
<comment type="caution">
    <text evidence="2">The sequence shown here is derived from an EMBL/GenBank/DDBJ whole genome shotgun (WGS) entry which is preliminary data.</text>
</comment>
<feature type="region of interest" description="Disordered" evidence="1">
    <location>
        <begin position="170"/>
        <end position="197"/>
    </location>
</feature>